<keyword evidence="3" id="KW-1185">Reference proteome</keyword>
<evidence type="ECO:0000256" key="1">
    <source>
        <dbReference type="SAM" id="MobiDB-lite"/>
    </source>
</evidence>
<name>A0A8T8E3M9_9EURY</name>
<accession>A0A8T8E3M9</accession>
<dbReference type="RefSeq" id="WP_204748384.1">
    <property type="nucleotide sequence ID" value="NZ_CP069188.1"/>
</dbReference>
<dbReference type="EMBL" id="CP069188">
    <property type="protein sequence ID" value="QRV16001.1"/>
    <property type="molecule type" value="Genomic_DNA"/>
</dbReference>
<gene>
    <name evidence="2" type="ORF">JMJ58_03640</name>
</gene>
<evidence type="ECO:0000313" key="3">
    <source>
        <dbReference type="Proteomes" id="UP000637819"/>
    </source>
</evidence>
<dbReference type="OrthoDB" id="386818at2157"/>
<sequence>MNDTPSPEEVDFGNHLELFPAEVEDLDDEQVIVVQGRDEEYYSIRMKPRWVCEDNVPQAVSEVETLNRELQHSTSAESESESEEVLQEDIVDGLQEVKGVGPQRALAAVGQMNATEWTDLLDSESPTELLPSVEDSLSHGSVDTETVRIVVVGKAREYNPDWFGPDSDSREAGEGQ</sequence>
<evidence type="ECO:0000313" key="2">
    <source>
        <dbReference type="EMBL" id="QRV16001.1"/>
    </source>
</evidence>
<proteinExistence type="predicted"/>
<organism evidence="2 3">
    <name type="scientific">Haloterrigena salifodinae</name>
    <dbReference type="NCBI Taxonomy" id="2675099"/>
    <lineage>
        <taxon>Archaea</taxon>
        <taxon>Methanobacteriati</taxon>
        <taxon>Methanobacteriota</taxon>
        <taxon>Stenosarchaea group</taxon>
        <taxon>Halobacteria</taxon>
        <taxon>Halobacteriales</taxon>
        <taxon>Natrialbaceae</taxon>
        <taxon>Haloterrigena</taxon>
    </lineage>
</organism>
<reference evidence="2 3" key="1">
    <citation type="submission" date="2021-01" db="EMBL/GenBank/DDBJ databases">
        <title>Genome Sequence and Methylation Pattern of Haloterrigena salifodinae BOL5-1, An Extremely Halophilic Archaeon from a Bolivian Salt Mine.</title>
        <authorList>
            <person name="DasSarma P."/>
            <person name="Anton B.P."/>
            <person name="DasSarma S.L."/>
            <person name="von Ehrenheim H.A.L."/>
            <person name="Martinez F.L."/>
            <person name="Guzman D."/>
            <person name="Roberts R.J."/>
            <person name="DasSarma S."/>
        </authorList>
    </citation>
    <scope>NUCLEOTIDE SEQUENCE [LARGE SCALE GENOMIC DNA]</scope>
    <source>
        <strain evidence="2 3">BOL5-1</strain>
    </source>
</reference>
<dbReference type="KEGG" id="hsal:JMJ58_03640"/>
<dbReference type="AlphaFoldDB" id="A0A8T8E3M9"/>
<feature type="region of interest" description="Disordered" evidence="1">
    <location>
        <begin position="67"/>
        <end position="86"/>
    </location>
</feature>
<dbReference type="Proteomes" id="UP000637819">
    <property type="component" value="Chromosome"/>
</dbReference>
<protein>
    <submittedName>
        <fullName evidence="2">Uncharacterized protein</fullName>
    </submittedName>
</protein>
<dbReference type="GeneID" id="62874186"/>